<dbReference type="GO" id="GO:0042781">
    <property type="term" value="F:3'-tRNA processing endoribonuclease activity"/>
    <property type="evidence" value="ECO:0007669"/>
    <property type="project" value="UniProtKB-EC"/>
</dbReference>
<dbReference type="PANTHER" id="PTHR12553:SF49">
    <property type="entry name" value="ZINC PHOSPHODIESTERASE ELAC PROTEIN 2"/>
    <property type="match status" value="1"/>
</dbReference>
<evidence type="ECO:0000256" key="3">
    <source>
        <dbReference type="ARBA" id="ARBA00007823"/>
    </source>
</evidence>
<accession>A0A9W6TR49</accession>
<protein>
    <recommendedName>
        <fullName evidence="4">ribonuclease Z</fullName>
        <ecNumber evidence="4">3.1.26.11</ecNumber>
    </recommendedName>
</protein>
<dbReference type="EC" id="3.1.26.11" evidence="4"/>
<evidence type="ECO:0000256" key="11">
    <source>
        <dbReference type="SAM" id="MobiDB-lite"/>
    </source>
</evidence>
<keyword evidence="5" id="KW-0819">tRNA processing</keyword>
<proteinExistence type="inferred from homology"/>
<dbReference type="Gene3D" id="3.60.15.10">
    <property type="entry name" value="Ribonuclease Z/Hydroxyacylglutathione hydrolase-like"/>
    <property type="match status" value="1"/>
</dbReference>
<dbReference type="AlphaFoldDB" id="A0A9W6TR49"/>
<keyword evidence="12" id="KW-1133">Transmembrane helix</keyword>
<dbReference type="InterPro" id="IPR036866">
    <property type="entry name" value="RibonucZ/Hydroxyglut_hydro"/>
</dbReference>
<organism evidence="15 16">
    <name type="scientific">Phytophthora fragariaefolia</name>
    <dbReference type="NCBI Taxonomy" id="1490495"/>
    <lineage>
        <taxon>Eukaryota</taxon>
        <taxon>Sar</taxon>
        <taxon>Stramenopiles</taxon>
        <taxon>Oomycota</taxon>
        <taxon>Peronosporomycetes</taxon>
        <taxon>Peronosporales</taxon>
        <taxon>Peronosporaceae</taxon>
        <taxon>Phytophthora</taxon>
    </lineage>
</organism>
<feature type="domain" description="tRNase Z endonuclease" evidence="14">
    <location>
        <begin position="37"/>
        <end position="68"/>
    </location>
</feature>
<keyword evidence="6" id="KW-0540">Nuclease</keyword>
<dbReference type="OrthoDB" id="527344at2759"/>
<reference evidence="15" key="1">
    <citation type="submission" date="2023-04" db="EMBL/GenBank/DDBJ databases">
        <title>Phytophthora fragariaefolia NBRC 109709.</title>
        <authorList>
            <person name="Ichikawa N."/>
            <person name="Sato H."/>
            <person name="Tonouchi N."/>
        </authorList>
    </citation>
    <scope>NUCLEOTIDE SEQUENCE</scope>
    <source>
        <strain evidence="15">NBRC 109709</strain>
    </source>
</reference>
<evidence type="ECO:0000256" key="7">
    <source>
        <dbReference type="ARBA" id="ARBA00022723"/>
    </source>
</evidence>
<evidence type="ECO:0000256" key="10">
    <source>
        <dbReference type="ARBA" id="ARBA00022833"/>
    </source>
</evidence>
<gene>
    <name evidence="15" type="ORF">Pfra01_000183200</name>
</gene>
<keyword evidence="9" id="KW-0378">Hydrolase</keyword>
<dbReference type="Pfam" id="PF13691">
    <property type="entry name" value="Lactamase_B_4"/>
    <property type="match status" value="1"/>
</dbReference>
<evidence type="ECO:0000256" key="2">
    <source>
        <dbReference type="ARBA" id="ARBA00001947"/>
    </source>
</evidence>
<keyword evidence="10" id="KW-0862">Zinc</keyword>
<evidence type="ECO:0000259" key="14">
    <source>
        <dbReference type="Pfam" id="PF13691"/>
    </source>
</evidence>
<feature type="region of interest" description="Disordered" evidence="11">
    <location>
        <begin position="148"/>
        <end position="181"/>
    </location>
</feature>
<evidence type="ECO:0000256" key="9">
    <source>
        <dbReference type="ARBA" id="ARBA00022801"/>
    </source>
</evidence>
<dbReference type="GO" id="GO:0046872">
    <property type="term" value="F:metal ion binding"/>
    <property type="evidence" value="ECO:0007669"/>
    <property type="project" value="UniProtKB-KW"/>
</dbReference>
<feature type="domain" description="Metallo-beta-lactamase" evidence="13">
    <location>
        <begin position="617"/>
        <end position="790"/>
    </location>
</feature>
<sequence length="1027" mass="114768">MKVTAEVVGTGSDGTEPSLLFSVQRHGLYSDDVKVLKRYLFNCGEGTQRLAGENGIKLSSLDAMYFTRFDVKVRFVRRKYPQIQCAEIVSADSGGQINGGNGAEDIGFEEWREGVERADQHARIIPVPLGSDAAKKLRSCTLCDNNAPMREPQATDSKSVLNDAGNVPTAQIGRRRENDSDEHEQWRAWLLQYYTIKIPAKIPYVDIVLNRYRGRYDELKTQLCAKYGDISKAKNQPSRNDHSSSCSNSDSSSDSDSDNSDVSGFDYTERPLDRRWLEKFYSQHQPEKLTHIDRVLRQFSGREENLKQMLLTKYGAKVASTTPPGMRSTITHENLNHKKRKLHHDVGLGDDQIPKIYANEDDKRFSPYAPYPVVWVIDCPTLGYLPDLECEFSSYCDSHSPSLVVHLSPPTVQAQPSLGALSSRPEHLVFNGTTLLEVGQSAFSYAFVSSAKAAMRNERQRRSASTEAETKPHLAATTALLDIANLLENASWSAGSPYQRQIIRRVEGYDRDVHVAQSKLQFYLMHPKEPQLGFNYKRTGWHQKEEQSQDEDSTNDGVSAGQQLTTPSLACFQGDVSSARKIIVLGTGSAAPSKLRASSGIYMELSGTNAPGVDGMLVDCGEGTFGQLWRRFGSDVTRRIGSLRCIWISHNHADHHCGLVRVLYEYWHFQTHRTDSINPQPLVVVAPQSVLSYVESWLHRILRNASEHELIRLVTCADFNDSLHPLRHQLLTEIGYAVTGILSVRVFHCYDSYGLVLTLQGGKKLVYSGDTKPCNGLVLADLKEKDILNFQWQILNLQISLEDSFYSLAQDSGKPCVILCDRGVMDGSAYMTPDQWEELKLEHDLDTVTLRDTVLGAADNSTTFEGKMQRLVDTAAGLCGIPTTVRASRKYKLAKTPIEIPFHHEDFEVEKVYLKPEAASALPGILELLCLSVVVMLIICIVAFRRNKQGLLVRALPFPIHVYKEPVELAGLAVLHVQASCENDQDIVMPSFLNIEKELPDTDETMSAYNVSKKDLMGNAEKVLAEV</sequence>
<evidence type="ECO:0000313" key="16">
    <source>
        <dbReference type="Proteomes" id="UP001165121"/>
    </source>
</evidence>
<comment type="catalytic activity">
    <reaction evidence="1">
        <text>Endonucleolytic cleavage of RNA, removing extra 3' nucleotides from tRNA precursor, generating 3' termini of tRNAs. A 3'-hydroxy group is left at the tRNA terminus and a 5'-phosphoryl group is left at the trailer molecule.</text>
        <dbReference type="EC" id="3.1.26.11"/>
    </reaction>
</comment>
<dbReference type="GO" id="GO:1990180">
    <property type="term" value="P:mitochondrial tRNA 3'-end processing"/>
    <property type="evidence" value="ECO:0007669"/>
    <property type="project" value="TreeGrafter"/>
</dbReference>
<dbReference type="GO" id="GO:0005739">
    <property type="term" value="C:mitochondrion"/>
    <property type="evidence" value="ECO:0007669"/>
    <property type="project" value="TreeGrafter"/>
</dbReference>
<evidence type="ECO:0000256" key="8">
    <source>
        <dbReference type="ARBA" id="ARBA00022759"/>
    </source>
</evidence>
<evidence type="ECO:0000313" key="15">
    <source>
        <dbReference type="EMBL" id="GMF18977.1"/>
    </source>
</evidence>
<evidence type="ECO:0000259" key="13">
    <source>
        <dbReference type="Pfam" id="PF12706"/>
    </source>
</evidence>
<name>A0A9W6TR49_9STRA</name>
<keyword evidence="16" id="KW-1185">Reference proteome</keyword>
<dbReference type="SUPFAM" id="SSF56281">
    <property type="entry name" value="Metallo-hydrolase/oxidoreductase"/>
    <property type="match status" value="1"/>
</dbReference>
<dbReference type="InterPro" id="IPR001279">
    <property type="entry name" value="Metallo-B-lactamas"/>
</dbReference>
<evidence type="ECO:0000256" key="1">
    <source>
        <dbReference type="ARBA" id="ARBA00000402"/>
    </source>
</evidence>
<evidence type="ECO:0000256" key="4">
    <source>
        <dbReference type="ARBA" id="ARBA00012477"/>
    </source>
</evidence>
<comment type="similarity">
    <text evidence="3">Belongs to the RNase Z family.</text>
</comment>
<comment type="cofactor">
    <cofactor evidence="2">
        <name>Zn(2+)</name>
        <dbReference type="ChEBI" id="CHEBI:29105"/>
    </cofactor>
</comment>
<evidence type="ECO:0000256" key="12">
    <source>
        <dbReference type="SAM" id="Phobius"/>
    </source>
</evidence>
<feature type="region of interest" description="Disordered" evidence="11">
    <location>
        <begin position="232"/>
        <end position="266"/>
    </location>
</feature>
<dbReference type="Pfam" id="PF12706">
    <property type="entry name" value="Lactamase_B_2"/>
    <property type="match status" value="1"/>
</dbReference>
<feature type="transmembrane region" description="Helical" evidence="12">
    <location>
        <begin position="921"/>
        <end position="944"/>
    </location>
</feature>
<evidence type="ECO:0000256" key="5">
    <source>
        <dbReference type="ARBA" id="ARBA00022694"/>
    </source>
</evidence>
<dbReference type="EMBL" id="BSXT01000145">
    <property type="protein sequence ID" value="GMF18977.1"/>
    <property type="molecule type" value="Genomic_DNA"/>
</dbReference>
<dbReference type="PANTHER" id="PTHR12553">
    <property type="entry name" value="ZINC PHOSPHODIESTERASE ELAC PROTEIN 2"/>
    <property type="match status" value="1"/>
</dbReference>
<comment type="caution">
    <text evidence="15">The sequence shown here is derived from an EMBL/GenBank/DDBJ whole genome shotgun (WGS) entry which is preliminary data.</text>
</comment>
<dbReference type="InterPro" id="IPR047151">
    <property type="entry name" value="RNZ2-like"/>
</dbReference>
<keyword evidence="12" id="KW-0812">Transmembrane</keyword>
<keyword evidence="7" id="KW-0479">Metal-binding</keyword>
<evidence type="ECO:0000256" key="6">
    <source>
        <dbReference type="ARBA" id="ARBA00022722"/>
    </source>
</evidence>
<dbReference type="InterPro" id="IPR027794">
    <property type="entry name" value="tRNase_Z_dom"/>
</dbReference>
<keyword evidence="12" id="KW-0472">Membrane</keyword>
<dbReference type="Proteomes" id="UP001165121">
    <property type="component" value="Unassembled WGS sequence"/>
</dbReference>
<keyword evidence="8" id="KW-0255">Endonuclease</keyword>
<feature type="compositionally biased region" description="Low complexity" evidence="11">
    <location>
        <begin position="243"/>
        <end position="252"/>
    </location>
</feature>
<dbReference type="CDD" id="cd07718">
    <property type="entry name" value="RNaseZ_ELAC1_ELAC2-C-term-like_MBL-fold"/>
    <property type="match status" value="1"/>
</dbReference>